<dbReference type="InterPro" id="IPR029006">
    <property type="entry name" value="ADF-H/Gelsolin-like_dom_sf"/>
</dbReference>
<dbReference type="GO" id="GO:0048812">
    <property type="term" value="P:neuron projection morphogenesis"/>
    <property type="evidence" value="ECO:0007669"/>
    <property type="project" value="TreeGrafter"/>
</dbReference>
<name>A0AAD9K2P6_9ANNE</name>
<dbReference type="GO" id="GO:0014069">
    <property type="term" value="C:postsynaptic density"/>
    <property type="evidence" value="ECO:0007669"/>
    <property type="project" value="TreeGrafter"/>
</dbReference>
<dbReference type="Gene3D" id="3.40.20.10">
    <property type="entry name" value="Severin"/>
    <property type="match status" value="1"/>
</dbReference>
<dbReference type="GO" id="GO:0045211">
    <property type="term" value="C:postsynaptic membrane"/>
    <property type="evidence" value="ECO:0007669"/>
    <property type="project" value="TreeGrafter"/>
</dbReference>
<dbReference type="PRINTS" id="PR00452">
    <property type="entry name" value="SH3DOMAIN"/>
</dbReference>
<evidence type="ECO:0000259" key="14">
    <source>
        <dbReference type="PROSITE" id="PS50002"/>
    </source>
</evidence>
<dbReference type="Gene3D" id="2.30.30.40">
    <property type="entry name" value="SH3 Domains"/>
    <property type="match status" value="1"/>
</dbReference>
<dbReference type="CDD" id="cd11281">
    <property type="entry name" value="ADF_drebrin_like"/>
    <property type="match status" value="1"/>
</dbReference>
<keyword evidence="7" id="KW-0206">Cytoskeleton</keyword>
<keyword evidence="5" id="KW-0175">Coiled coil</keyword>
<dbReference type="InterPro" id="IPR036028">
    <property type="entry name" value="SH3-like_dom_sf"/>
</dbReference>
<comment type="caution">
    <text evidence="16">The sequence shown here is derived from an EMBL/GenBank/DDBJ whole genome shotgun (WGS) entry which is preliminary data.</text>
</comment>
<keyword evidence="17" id="KW-1185">Reference proteome</keyword>
<dbReference type="Pfam" id="PF00018">
    <property type="entry name" value="SH3_1"/>
    <property type="match status" value="1"/>
</dbReference>
<evidence type="ECO:0000256" key="8">
    <source>
        <dbReference type="ARBA" id="ARBA00038052"/>
    </source>
</evidence>
<evidence type="ECO:0000256" key="7">
    <source>
        <dbReference type="ARBA" id="ARBA00023212"/>
    </source>
</evidence>
<evidence type="ECO:0000313" key="16">
    <source>
        <dbReference type="EMBL" id="KAK2163664.1"/>
    </source>
</evidence>
<dbReference type="PANTHER" id="PTHR10829">
    <property type="entry name" value="CORTACTIN AND DREBRIN"/>
    <property type="match status" value="1"/>
</dbReference>
<evidence type="ECO:0000256" key="12">
    <source>
        <dbReference type="PROSITE-ProRule" id="PRU00192"/>
    </source>
</evidence>
<feature type="compositionally biased region" description="Low complexity" evidence="13">
    <location>
        <begin position="367"/>
        <end position="383"/>
    </location>
</feature>
<feature type="compositionally biased region" description="Pro residues" evidence="13">
    <location>
        <begin position="354"/>
        <end position="366"/>
    </location>
</feature>
<dbReference type="PANTHER" id="PTHR10829:SF25">
    <property type="entry name" value="DREBRIN-LIKE PROTEIN"/>
    <property type="match status" value="1"/>
</dbReference>
<gene>
    <name evidence="16" type="ORF">LSH36_75g01036</name>
</gene>
<dbReference type="GO" id="GO:0045773">
    <property type="term" value="P:positive regulation of axon extension"/>
    <property type="evidence" value="ECO:0007669"/>
    <property type="project" value="TreeGrafter"/>
</dbReference>
<dbReference type="Proteomes" id="UP001208570">
    <property type="component" value="Unassembled WGS sequence"/>
</dbReference>
<evidence type="ECO:0000256" key="3">
    <source>
        <dbReference type="ARBA" id="ARBA00022443"/>
    </source>
</evidence>
<dbReference type="InterPro" id="IPR001452">
    <property type="entry name" value="SH3_domain"/>
</dbReference>
<dbReference type="GO" id="GO:0030864">
    <property type="term" value="C:cortical actin cytoskeleton"/>
    <property type="evidence" value="ECO:0007669"/>
    <property type="project" value="TreeGrafter"/>
</dbReference>
<dbReference type="PROSITE" id="PS51263">
    <property type="entry name" value="ADF_H"/>
    <property type="match status" value="1"/>
</dbReference>
<organism evidence="16 17">
    <name type="scientific">Paralvinella palmiformis</name>
    <dbReference type="NCBI Taxonomy" id="53620"/>
    <lineage>
        <taxon>Eukaryota</taxon>
        <taxon>Metazoa</taxon>
        <taxon>Spiralia</taxon>
        <taxon>Lophotrochozoa</taxon>
        <taxon>Annelida</taxon>
        <taxon>Polychaeta</taxon>
        <taxon>Sedentaria</taxon>
        <taxon>Canalipalpata</taxon>
        <taxon>Terebellida</taxon>
        <taxon>Terebelliformia</taxon>
        <taxon>Alvinellidae</taxon>
        <taxon>Paralvinella</taxon>
    </lineage>
</organism>
<comment type="similarity">
    <text evidence="2">Belongs to the ABP1 family.</text>
</comment>
<feature type="compositionally biased region" description="Acidic residues" evidence="13">
    <location>
        <begin position="388"/>
        <end position="398"/>
    </location>
</feature>
<dbReference type="FunFam" id="3.40.20.10:FF:000018">
    <property type="entry name" value="Coactosin-like 1"/>
    <property type="match status" value="1"/>
</dbReference>
<dbReference type="CDD" id="cd11960">
    <property type="entry name" value="SH3_Abp1_eu"/>
    <property type="match status" value="1"/>
</dbReference>
<dbReference type="GO" id="GO:0005884">
    <property type="term" value="C:actin filament"/>
    <property type="evidence" value="ECO:0007669"/>
    <property type="project" value="TreeGrafter"/>
</dbReference>
<dbReference type="GO" id="GO:0030833">
    <property type="term" value="P:regulation of actin filament polymerization"/>
    <property type="evidence" value="ECO:0007669"/>
    <property type="project" value="TreeGrafter"/>
</dbReference>
<comment type="similarity">
    <text evidence="8">Belongs to the actin-binding proteins ADF family. Coactosin subfamily.</text>
</comment>
<keyword evidence="4" id="KW-0963">Cytoplasm</keyword>
<comment type="subcellular location">
    <subcellularLocation>
        <location evidence="1">Cytoplasm</location>
        <location evidence="1">Cytoskeleton</location>
    </subcellularLocation>
</comment>
<evidence type="ECO:0000256" key="11">
    <source>
        <dbReference type="ARBA" id="ARBA00068121"/>
    </source>
</evidence>
<sequence>MSRVDLDRNRSQLQQAYNDVSNLKTDTDWILLGYEGQSNVLKLVAKGDGGIEEMVDDLSSGQIMYAFCRVLDPNTNLPKFVLINWQGEGVQEMRKGSCSNHFRDVSNILRGAHVTVHARTEDDVDVDDILKKVAKSSGANYSFHKEKPNPEMNAPAGPVLKISFPLQNNHVSRYQIRANQAPQLEIKPDLRDKFWKKQQEDEKDRQEELQKKNRDAKEKMEIERREREQREAQQREAKEQERIKKIYETKKAEREAENAKDAEMKKKWEETQVEALRDDEERRKRAEKLKKERAQEAKSLVQQRSANPRDAFERKTSQFDQQPAKEPPPPPRKLKSGFLDEPKSQFDEPQKPVRSPPAKQPSPPAAAPAAVPAAPAILAGGLPKRQDSDEEEEAEEQDWNGNQEDNLVLFLSDGGMVKDKYLLVPKIKIMAEMAEPAAGQQPPQDLYDDVNAPAAGNEELYDDVKESVAANEDLYADVQEPAAGNLDPYADGGEPAAGGEEHYDDVKGVGGDIYDDVKAPAAGSPEPVASESLYADVGVSHQEDKSQFPPEKGLVARALFDYQACEENEITFDPGDMITNIEQIDPGWWVGTAPDGTQGMFPSNYVEILNG</sequence>
<dbReference type="SUPFAM" id="SSF55753">
    <property type="entry name" value="Actin depolymerizing proteins"/>
    <property type="match status" value="1"/>
</dbReference>
<evidence type="ECO:0000256" key="10">
    <source>
        <dbReference type="ARBA" id="ARBA00062335"/>
    </source>
</evidence>
<feature type="domain" description="SH3" evidence="14">
    <location>
        <begin position="551"/>
        <end position="611"/>
    </location>
</feature>
<feature type="region of interest" description="Disordered" evidence="13">
    <location>
        <begin position="197"/>
        <end position="404"/>
    </location>
</feature>
<feature type="domain" description="ADF-H" evidence="15">
    <location>
        <begin position="5"/>
        <end position="134"/>
    </location>
</feature>
<dbReference type="GO" id="GO:0030425">
    <property type="term" value="C:dendrite"/>
    <property type="evidence" value="ECO:0007669"/>
    <property type="project" value="TreeGrafter"/>
</dbReference>
<dbReference type="Pfam" id="PF00241">
    <property type="entry name" value="Cofilin_ADF"/>
    <property type="match status" value="1"/>
</dbReference>
<accession>A0AAD9K2P6</accession>
<feature type="region of interest" description="Disordered" evidence="13">
    <location>
        <begin position="481"/>
        <end position="509"/>
    </location>
</feature>
<evidence type="ECO:0000256" key="4">
    <source>
        <dbReference type="ARBA" id="ARBA00022490"/>
    </source>
</evidence>
<evidence type="ECO:0000313" key="17">
    <source>
        <dbReference type="Proteomes" id="UP001208570"/>
    </source>
</evidence>
<evidence type="ECO:0000256" key="13">
    <source>
        <dbReference type="SAM" id="MobiDB-lite"/>
    </source>
</evidence>
<feature type="compositionally biased region" description="Basic and acidic residues" evidence="13">
    <location>
        <begin position="338"/>
        <end position="351"/>
    </location>
</feature>
<protein>
    <recommendedName>
        <fullName evidence="11">Coactosin-like protein</fullName>
    </recommendedName>
</protein>
<evidence type="ECO:0000256" key="2">
    <source>
        <dbReference type="ARBA" id="ARBA00011039"/>
    </source>
</evidence>
<comment type="function">
    <text evidence="9">Binds to F-actin in a calcium-independent manner. Has no direct effect on actin depolymerization. Acts as a chaperone for ALOX5 (5LO), influencing both its stability and activity in leukotrienes synthesis.</text>
</comment>
<dbReference type="GO" id="GO:0098974">
    <property type="term" value="P:postsynaptic actin cytoskeleton organization"/>
    <property type="evidence" value="ECO:0007669"/>
    <property type="project" value="TreeGrafter"/>
</dbReference>
<dbReference type="SUPFAM" id="SSF50044">
    <property type="entry name" value="SH3-domain"/>
    <property type="match status" value="1"/>
</dbReference>
<keyword evidence="3 12" id="KW-0728">SH3 domain</keyword>
<dbReference type="InterPro" id="IPR002108">
    <property type="entry name" value="ADF-H"/>
</dbReference>
<dbReference type="GO" id="GO:0030027">
    <property type="term" value="C:lamellipodium"/>
    <property type="evidence" value="ECO:0007669"/>
    <property type="project" value="TreeGrafter"/>
</dbReference>
<dbReference type="AlphaFoldDB" id="A0AAD9K2P6"/>
<dbReference type="FunFam" id="2.30.30.40:FF:000046">
    <property type="entry name" value="Drebrin-like protein isoform B"/>
    <property type="match status" value="1"/>
</dbReference>
<dbReference type="GO" id="GO:0051015">
    <property type="term" value="F:actin filament binding"/>
    <property type="evidence" value="ECO:0007669"/>
    <property type="project" value="TreeGrafter"/>
</dbReference>
<comment type="subunit">
    <text evidence="10">Interacts with 5-lipoxygenase (ALOX5/5LO) in a calcium-independent manner. Binds to F-actin with a stoichiometry of 1:2.</text>
</comment>
<evidence type="ECO:0000256" key="9">
    <source>
        <dbReference type="ARBA" id="ARBA00058385"/>
    </source>
</evidence>
<proteinExistence type="inferred from homology"/>
<evidence type="ECO:0000256" key="1">
    <source>
        <dbReference type="ARBA" id="ARBA00004245"/>
    </source>
</evidence>
<reference evidence="16" key="1">
    <citation type="journal article" date="2023" name="Mol. Biol. Evol.">
        <title>Third-Generation Sequencing Reveals the Adaptive Role of the Epigenome in Three Deep-Sea Polychaetes.</title>
        <authorList>
            <person name="Perez M."/>
            <person name="Aroh O."/>
            <person name="Sun Y."/>
            <person name="Lan Y."/>
            <person name="Juniper S.K."/>
            <person name="Young C.R."/>
            <person name="Angers B."/>
            <person name="Qian P.Y."/>
        </authorList>
    </citation>
    <scope>NUCLEOTIDE SEQUENCE</scope>
    <source>
        <strain evidence="16">P08H-3</strain>
    </source>
</reference>
<dbReference type="SMART" id="SM00102">
    <property type="entry name" value="ADF"/>
    <property type="match status" value="1"/>
</dbReference>
<dbReference type="PROSITE" id="PS50002">
    <property type="entry name" value="SH3"/>
    <property type="match status" value="1"/>
</dbReference>
<evidence type="ECO:0000259" key="15">
    <source>
        <dbReference type="PROSITE" id="PS51263"/>
    </source>
</evidence>
<evidence type="ECO:0000256" key="5">
    <source>
        <dbReference type="ARBA" id="ARBA00023054"/>
    </source>
</evidence>
<dbReference type="EMBL" id="JAODUP010000075">
    <property type="protein sequence ID" value="KAK2163664.1"/>
    <property type="molecule type" value="Genomic_DNA"/>
</dbReference>
<dbReference type="InterPro" id="IPR035717">
    <property type="entry name" value="Drebrin-like_SH3"/>
</dbReference>
<dbReference type="GO" id="GO:0030427">
    <property type="term" value="C:site of polarized growth"/>
    <property type="evidence" value="ECO:0007669"/>
    <property type="project" value="TreeGrafter"/>
</dbReference>
<keyword evidence="6" id="KW-0009">Actin-binding</keyword>
<feature type="compositionally biased region" description="Basic and acidic residues" evidence="13">
    <location>
        <begin position="197"/>
        <end position="296"/>
    </location>
</feature>
<dbReference type="SMART" id="SM00326">
    <property type="entry name" value="SH3"/>
    <property type="match status" value="1"/>
</dbReference>
<evidence type="ECO:0000256" key="6">
    <source>
        <dbReference type="ARBA" id="ARBA00023203"/>
    </source>
</evidence>